<sequence>MPSPPKVYRGSVRKLMLGIDVGTTFSGVSYAVLDPGEELSIHGITRYPGQENYPSNSKIPSILYYRQDGTLHSAGAEAKAPGMDIVAEDENLLLVEWFKLHLRPESLGAAAISSEDLPPLPPRKTVVDIFADFLRYLFECARRYISENHVSGESLLNSVKDRIEFVLSHPNGWEGLQQRKMRRAAVIAGLVPDTAAGHSRIHFVTEGEASLNFCINNKLAAQDMESVIIVDAGGGTIDISSYLFLSISPMSVEEAAPPDCILQGSTRVNVRLQEFLKGHLASSPFANEDDIKSMLNHFDESAKLVFKDERESSYIKFGSMKDNDPAVNIRHGQLMLSGSDMVTFFKPAIQSISNAIQTQRDGASSALSTAFFVGGFAANPWLYSSLKKKLEARGVVVYRPDSPNKAVADGAVSFYLDHFVSSRVTKVTYGTKICVKYHPDDPEHFARRYQKFIRPSGSVNLPNGFSTILRKGTRVRDKEEISHSFYQEARESRTLNSISCDIICYKGPDTPAWVDIDPGQYILLNVTKFKQY</sequence>
<evidence type="ECO:0000313" key="2">
    <source>
        <dbReference type="Proteomes" id="UP000230002"/>
    </source>
</evidence>
<dbReference type="EMBL" id="AYKW01000045">
    <property type="protein sequence ID" value="PIL25741.1"/>
    <property type="molecule type" value="Genomic_DNA"/>
</dbReference>
<proteinExistence type="predicted"/>
<comment type="caution">
    <text evidence="1">The sequence shown here is derived from an EMBL/GenBank/DDBJ whole genome shotgun (WGS) entry which is preliminary data.</text>
</comment>
<dbReference type="Gene3D" id="3.30.420.40">
    <property type="match status" value="1"/>
</dbReference>
<dbReference type="SUPFAM" id="SSF53067">
    <property type="entry name" value="Actin-like ATPase domain"/>
    <property type="match status" value="2"/>
</dbReference>
<dbReference type="OrthoDB" id="2963168at2759"/>
<accession>A0A2G8RW55</accession>
<dbReference type="STRING" id="1077348.A0A2G8RW55"/>
<keyword evidence="2" id="KW-1185">Reference proteome</keyword>
<reference evidence="1 2" key="1">
    <citation type="journal article" date="2015" name="Sci. Rep.">
        <title>Chromosome-level genome map provides insights into diverse defense mechanisms in the medicinal fungus Ganoderma sinense.</title>
        <authorList>
            <person name="Zhu Y."/>
            <person name="Xu J."/>
            <person name="Sun C."/>
            <person name="Zhou S."/>
            <person name="Xu H."/>
            <person name="Nelson D.R."/>
            <person name="Qian J."/>
            <person name="Song J."/>
            <person name="Luo H."/>
            <person name="Xiang L."/>
            <person name="Li Y."/>
            <person name="Xu Z."/>
            <person name="Ji A."/>
            <person name="Wang L."/>
            <person name="Lu S."/>
            <person name="Hayward A."/>
            <person name="Sun W."/>
            <person name="Li X."/>
            <person name="Schwartz D.C."/>
            <person name="Wang Y."/>
            <person name="Chen S."/>
        </authorList>
    </citation>
    <scope>NUCLEOTIDE SEQUENCE [LARGE SCALE GENOMIC DNA]</scope>
    <source>
        <strain evidence="1 2">ZZ0214-1</strain>
    </source>
</reference>
<dbReference type="Proteomes" id="UP000230002">
    <property type="component" value="Unassembled WGS sequence"/>
</dbReference>
<evidence type="ECO:0000313" key="1">
    <source>
        <dbReference type="EMBL" id="PIL25741.1"/>
    </source>
</evidence>
<gene>
    <name evidence="1" type="ORF">GSI_11491</name>
</gene>
<dbReference type="PANTHER" id="PTHR14187">
    <property type="entry name" value="ALPHA KINASE/ELONGATION FACTOR 2 KINASE"/>
    <property type="match status" value="1"/>
</dbReference>
<name>A0A2G8RW55_9APHY</name>
<protein>
    <submittedName>
        <fullName evidence="1">Uncharacterized protein</fullName>
    </submittedName>
</protein>
<dbReference type="InterPro" id="IPR043129">
    <property type="entry name" value="ATPase_NBD"/>
</dbReference>
<dbReference type="PANTHER" id="PTHR14187:SF5">
    <property type="entry name" value="HEAT SHOCK 70 KDA PROTEIN 12A"/>
    <property type="match status" value="1"/>
</dbReference>
<organism evidence="1 2">
    <name type="scientific">Ganoderma sinense ZZ0214-1</name>
    <dbReference type="NCBI Taxonomy" id="1077348"/>
    <lineage>
        <taxon>Eukaryota</taxon>
        <taxon>Fungi</taxon>
        <taxon>Dikarya</taxon>
        <taxon>Basidiomycota</taxon>
        <taxon>Agaricomycotina</taxon>
        <taxon>Agaricomycetes</taxon>
        <taxon>Polyporales</taxon>
        <taxon>Polyporaceae</taxon>
        <taxon>Ganoderma</taxon>
    </lineage>
</organism>
<dbReference type="AlphaFoldDB" id="A0A2G8RW55"/>
<dbReference type="CDD" id="cd10170">
    <property type="entry name" value="ASKHA_NBD_HSP70"/>
    <property type="match status" value="1"/>
</dbReference>